<dbReference type="InterPro" id="IPR001128">
    <property type="entry name" value="Cyt_P450"/>
</dbReference>
<dbReference type="Proteomes" id="UP001150941">
    <property type="component" value="Unassembled WGS sequence"/>
</dbReference>
<keyword evidence="5 7" id="KW-0408">Iron</keyword>
<dbReference type="Gene3D" id="1.10.630.10">
    <property type="entry name" value="Cytochrome P450"/>
    <property type="match status" value="1"/>
</dbReference>
<gene>
    <name evidence="8" type="ORF">N7468_002545</name>
</gene>
<dbReference type="PRINTS" id="PR00465">
    <property type="entry name" value="EP450IV"/>
</dbReference>
<keyword evidence="6" id="KW-0503">Monooxygenase</keyword>
<dbReference type="OrthoDB" id="1844152at2759"/>
<dbReference type="InterPro" id="IPR036396">
    <property type="entry name" value="Cyt_P450_sf"/>
</dbReference>
<protein>
    <submittedName>
        <fullName evidence="8">Cytochrome P450</fullName>
    </submittedName>
</protein>
<dbReference type="SUPFAM" id="SSF48264">
    <property type="entry name" value="Cytochrome P450"/>
    <property type="match status" value="1"/>
</dbReference>
<dbReference type="GO" id="GO:0043386">
    <property type="term" value="P:mycotoxin biosynthetic process"/>
    <property type="evidence" value="ECO:0007669"/>
    <property type="project" value="UniProtKB-ARBA"/>
</dbReference>
<proteinExistence type="inferred from homology"/>
<dbReference type="AlphaFoldDB" id="A0A9W9PK49"/>
<sequence length="118" mass="13804">MAVNAIQNDPAVTSNPETFDGFRYYELRQREGEENLHQFATTENRILNFGHGPNACPGRFFASIEIKIILVRLLMDYEFRFKPGQKRPRNMYAHEFVFPNPSTEILVRQRPASERLKT</sequence>
<evidence type="ECO:0000256" key="2">
    <source>
        <dbReference type="ARBA" id="ARBA00010617"/>
    </source>
</evidence>
<keyword evidence="4" id="KW-0560">Oxidoreductase</keyword>
<reference evidence="8" key="1">
    <citation type="submission" date="2022-11" db="EMBL/GenBank/DDBJ databases">
        <authorList>
            <person name="Petersen C."/>
        </authorList>
    </citation>
    <scope>NUCLEOTIDE SEQUENCE</scope>
    <source>
        <strain evidence="8">IBT 19713</strain>
    </source>
</reference>
<keyword evidence="9" id="KW-1185">Reference proteome</keyword>
<evidence type="ECO:0000256" key="5">
    <source>
        <dbReference type="ARBA" id="ARBA00023004"/>
    </source>
</evidence>
<evidence type="ECO:0000256" key="1">
    <source>
        <dbReference type="ARBA" id="ARBA00001971"/>
    </source>
</evidence>
<dbReference type="PANTHER" id="PTHR46206:SF6">
    <property type="entry name" value="CYTOCHROME P450 MONOOXYGENASE AN1598-RELATED"/>
    <property type="match status" value="1"/>
</dbReference>
<dbReference type="PANTHER" id="PTHR46206">
    <property type="entry name" value="CYTOCHROME P450"/>
    <property type="match status" value="1"/>
</dbReference>
<dbReference type="EMBL" id="JAPQKS010000002">
    <property type="protein sequence ID" value="KAJ5247562.1"/>
    <property type="molecule type" value="Genomic_DNA"/>
</dbReference>
<comment type="caution">
    <text evidence="8">The sequence shown here is derived from an EMBL/GenBank/DDBJ whole genome shotgun (WGS) entry which is preliminary data.</text>
</comment>
<dbReference type="GO" id="GO:0016705">
    <property type="term" value="F:oxidoreductase activity, acting on paired donors, with incorporation or reduction of molecular oxygen"/>
    <property type="evidence" value="ECO:0007669"/>
    <property type="project" value="InterPro"/>
</dbReference>
<evidence type="ECO:0000256" key="6">
    <source>
        <dbReference type="ARBA" id="ARBA00023033"/>
    </source>
</evidence>
<organism evidence="8 9">
    <name type="scientific">Penicillium chermesinum</name>
    <dbReference type="NCBI Taxonomy" id="63820"/>
    <lineage>
        <taxon>Eukaryota</taxon>
        <taxon>Fungi</taxon>
        <taxon>Dikarya</taxon>
        <taxon>Ascomycota</taxon>
        <taxon>Pezizomycotina</taxon>
        <taxon>Eurotiomycetes</taxon>
        <taxon>Eurotiomycetidae</taxon>
        <taxon>Eurotiales</taxon>
        <taxon>Aspergillaceae</taxon>
        <taxon>Penicillium</taxon>
    </lineage>
</organism>
<reference evidence="8" key="2">
    <citation type="journal article" date="2023" name="IMA Fungus">
        <title>Comparative genomic study of the Penicillium genus elucidates a diverse pangenome and 15 lateral gene transfer events.</title>
        <authorList>
            <person name="Petersen C."/>
            <person name="Sorensen T."/>
            <person name="Nielsen M.R."/>
            <person name="Sondergaard T.E."/>
            <person name="Sorensen J.L."/>
            <person name="Fitzpatrick D.A."/>
            <person name="Frisvad J.C."/>
            <person name="Nielsen K.L."/>
        </authorList>
    </citation>
    <scope>NUCLEOTIDE SEQUENCE</scope>
    <source>
        <strain evidence="8">IBT 19713</strain>
    </source>
</reference>
<evidence type="ECO:0000256" key="7">
    <source>
        <dbReference type="PIRSR" id="PIRSR602403-1"/>
    </source>
</evidence>
<dbReference type="RefSeq" id="XP_058334983.1">
    <property type="nucleotide sequence ID" value="XM_058471842.1"/>
</dbReference>
<dbReference type="Pfam" id="PF00067">
    <property type="entry name" value="p450"/>
    <property type="match status" value="1"/>
</dbReference>
<evidence type="ECO:0000256" key="3">
    <source>
        <dbReference type="ARBA" id="ARBA00022723"/>
    </source>
</evidence>
<feature type="binding site" description="axial binding residue" evidence="7">
    <location>
        <position position="56"/>
    </location>
    <ligand>
        <name>heme</name>
        <dbReference type="ChEBI" id="CHEBI:30413"/>
    </ligand>
    <ligandPart>
        <name>Fe</name>
        <dbReference type="ChEBI" id="CHEBI:18248"/>
    </ligandPart>
</feature>
<evidence type="ECO:0000313" key="8">
    <source>
        <dbReference type="EMBL" id="KAJ5247562.1"/>
    </source>
</evidence>
<dbReference type="GO" id="GO:0004497">
    <property type="term" value="F:monooxygenase activity"/>
    <property type="evidence" value="ECO:0007669"/>
    <property type="project" value="UniProtKB-KW"/>
</dbReference>
<keyword evidence="7" id="KW-0349">Heme</keyword>
<dbReference type="GeneID" id="83199145"/>
<accession>A0A9W9PK49</accession>
<comment type="similarity">
    <text evidence="2">Belongs to the cytochrome P450 family.</text>
</comment>
<dbReference type="GO" id="GO:0020037">
    <property type="term" value="F:heme binding"/>
    <property type="evidence" value="ECO:0007669"/>
    <property type="project" value="InterPro"/>
</dbReference>
<keyword evidence="3 7" id="KW-0479">Metal-binding</keyword>
<dbReference type="GO" id="GO:0005506">
    <property type="term" value="F:iron ion binding"/>
    <property type="evidence" value="ECO:0007669"/>
    <property type="project" value="InterPro"/>
</dbReference>
<dbReference type="InterPro" id="IPR002403">
    <property type="entry name" value="Cyt_P450_E_grp-IV"/>
</dbReference>
<evidence type="ECO:0000313" key="9">
    <source>
        <dbReference type="Proteomes" id="UP001150941"/>
    </source>
</evidence>
<comment type="cofactor">
    <cofactor evidence="1 7">
        <name>heme</name>
        <dbReference type="ChEBI" id="CHEBI:30413"/>
    </cofactor>
</comment>
<name>A0A9W9PK49_9EURO</name>
<evidence type="ECO:0000256" key="4">
    <source>
        <dbReference type="ARBA" id="ARBA00023002"/>
    </source>
</evidence>